<evidence type="ECO:0000313" key="3">
    <source>
        <dbReference type="Proteomes" id="UP000192521"/>
    </source>
</evidence>
<reference evidence="1" key="2">
    <citation type="journal article" date="2018" name="Genome Biol.">
        <title>SKESA: strategic k-mer extension for scrupulous assemblies.</title>
        <authorList>
            <person name="Souvorov A."/>
            <person name="Agarwala R."/>
            <person name="Lipman D.J."/>
        </authorList>
    </citation>
    <scope>NUCLEOTIDE SEQUENCE</scope>
    <source>
        <strain evidence="1">CAVp300</strain>
    </source>
</reference>
<gene>
    <name evidence="2" type="ORF">B2M27_01825</name>
    <name evidence="1" type="ORF">I8531_002491</name>
</gene>
<proteinExistence type="predicted"/>
<evidence type="ECO:0000313" key="1">
    <source>
        <dbReference type="EMBL" id="HAT3582182.1"/>
    </source>
</evidence>
<reference evidence="2 3" key="1">
    <citation type="submission" date="2017-02" db="EMBL/GenBank/DDBJ databases">
        <title>Draft genome sequence of a Kluyvera intermedia isolate from a patient with a pancreatic abscess.</title>
        <authorList>
            <person name="Thele R."/>
        </authorList>
    </citation>
    <scope>NUCLEOTIDE SEQUENCE [LARGE SCALE GENOMIC DNA]</scope>
    <source>
        <strain evidence="2 3">FOSA7093</strain>
    </source>
</reference>
<dbReference type="RefSeq" id="WP_047372058.1">
    <property type="nucleotide sequence ID" value="NZ_CABMNU010000005.1"/>
</dbReference>
<keyword evidence="3" id="KW-1185">Reference proteome</keyword>
<dbReference type="EMBL" id="DACSUM010000018">
    <property type="protein sequence ID" value="HAT3582182.1"/>
    <property type="molecule type" value="Genomic_DNA"/>
</dbReference>
<dbReference type="EMBL" id="MWPR01000002">
    <property type="protein sequence ID" value="ORJ51959.1"/>
    <property type="molecule type" value="Genomic_DNA"/>
</dbReference>
<sequence>MDRVSVIPIHSLNGTIVGFSMDCSDHPPHSHHLKYCSDFSVENGLLFYVNNLRNLTDTTAQFPHLTLMKQEDPALFGLWRENVRQAVVINREFYHKQVQKPTFPELIKNIRKSYSDRVIIDGVQSTWEFSVLQDCGIWAVQGYMYRSVPLKKLQWLL</sequence>
<dbReference type="OrthoDB" id="6505665at2"/>
<evidence type="ECO:0008006" key="5">
    <source>
        <dbReference type="Google" id="ProtNLM"/>
    </source>
</evidence>
<protein>
    <recommendedName>
        <fullName evidence="5">EAL domain-containing protein</fullName>
    </recommendedName>
</protein>
<evidence type="ECO:0000313" key="4">
    <source>
        <dbReference type="Proteomes" id="UP000867740"/>
    </source>
</evidence>
<name>A0A8H9PM81_KLUIN</name>
<dbReference type="Proteomes" id="UP000867740">
    <property type="component" value="Unassembled WGS sequence"/>
</dbReference>
<comment type="caution">
    <text evidence="1">The sequence shown here is derived from an EMBL/GenBank/DDBJ whole genome shotgun (WGS) entry which is preliminary data.</text>
</comment>
<dbReference type="Proteomes" id="UP000192521">
    <property type="component" value="Unassembled WGS sequence"/>
</dbReference>
<dbReference type="Gene3D" id="3.20.20.450">
    <property type="entry name" value="EAL domain"/>
    <property type="match status" value="1"/>
</dbReference>
<accession>A0A8H9PM81</accession>
<dbReference type="AlphaFoldDB" id="A0A8H9PM81"/>
<reference evidence="1" key="3">
    <citation type="submission" date="2020-10" db="EMBL/GenBank/DDBJ databases">
        <authorList>
            <consortium name="NCBI Pathogen Detection Project"/>
        </authorList>
    </citation>
    <scope>NUCLEOTIDE SEQUENCE</scope>
    <source>
        <strain evidence="1">CAVp300</strain>
    </source>
</reference>
<dbReference type="InterPro" id="IPR035919">
    <property type="entry name" value="EAL_sf"/>
</dbReference>
<evidence type="ECO:0000313" key="2">
    <source>
        <dbReference type="EMBL" id="ORJ51959.1"/>
    </source>
</evidence>
<dbReference type="SUPFAM" id="SSF141868">
    <property type="entry name" value="EAL domain-like"/>
    <property type="match status" value="1"/>
</dbReference>
<organism evidence="1 4">
    <name type="scientific">Kluyvera intermedia</name>
    <name type="common">Enterobacter intermedius</name>
    <dbReference type="NCBI Taxonomy" id="61648"/>
    <lineage>
        <taxon>Bacteria</taxon>
        <taxon>Pseudomonadati</taxon>
        <taxon>Pseudomonadota</taxon>
        <taxon>Gammaproteobacteria</taxon>
        <taxon>Enterobacterales</taxon>
        <taxon>Enterobacteriaceae</taxon>
        <taxon>Kluyvera</taxon>
    </lineage>
</organism>